<dbReference type="Gene3D" id="3.10.10.10">
    <property type="entry name" value="HIV Type 1 Reverse Transcriptase, subunit A, domain 1"/>
    <property type="match status" value="1"/>
</dbReference>
<dbReference type="PANTHER" id="PTHR48475:SF2">
    <property type="entry name" value="RIBONUCLEASE H"/>
    <property type="match status" value="1"/>
</dbReference>
<feature type="domain" description="Integrase catalytic" evidence="3">
    <location>
        <begin position="1143"/>
        <end position="1238"/>
    </location>
</feature>
<dbReference type="InterPro" id="IPR002156">
    <property type="entry name" value="RNaseH_domain"/>
</dbReference>
<dbReference type="InterPro" id="IPR043502">
    <property type="entry name" value="DNA/RNA_pol_sf"/>
</dbReference>
<organism evidence="4">
    <name type="scientific">Fagus sylvatica</name>
    <name type="common">Beechnut</name>
    <dbReference type="NCBI Taxonomy" id="28930"/>
    <lineage>
        <taxon>Eukaryota</taxon>
        <taxon>Viridiplantae</taxon>
        <taxon>Streptophyta</taxon>
        <taxon>Embryophyta</taxon>
        <taxon>Tracheophyta</taxon>
        <taxon>Spermatophyta</taxon>
        <taxon>Magnoliopsida</taxon>
        <taxon>eudicotyledons</taxon>
        <taxon>Gunneridae</taxon>
        <taxon>Pentapetalae</taxon>
        <taxon>rosids</taxon>
        <taxon>fabids</taxon>
        <taxon>Fagales</taxon>
        <taxon>Fagaceae</taxon>
        <taxon>Fagus</taxon>
    </lineage>
</organism>
<evidence type="ECO:0000259" key="3">
    <source>
        <dbReference type="PROSITE" id="PS50994"/>
    </source>
</evidence>
<dbReference type="PROSITE" id="PS50994">
    <property type="entry name" value="INTEGRASE"/>
    <property type="match status" value="1"/>
</dbReference>
<dbReference type="GO" id="GO:0015074">
    <property type="term" value="P:DNA integration"/>
    <property type="evidence" value="ECO:0007669"/>
    <property type="project" value="InterPro"/>
</dbReference>
<dbReference type="InterPro" id="IPR001584">
    <property type="entry name" value="Integrase_cat-core"/>
</dbReference>
<name>A0A2N9FYA7_FAGSY</name>
<dbReference type="InterPro" id="IPR021109">
    <property type="entry name" value="Peptidase_aspartic_dom_sf"/>
</dbReference>
<evidence type="ECO:0000313" key="4">
    <source>
        <dbReference type="EMBL" id="SPC91979.1"/>
    </source>
</evidence>
<reference evidence="4" key="1">
    <citation type="submission" date="2018-02" db="EMBL/GenBank/DDBJ databases">
        <authorList>
            <person name="Cohen D.B."/>
            <person name="Kent A.D."/>
        </authorList>
    </citation>
    <scope>NUCLEOTIDE SEQUENCE</scope>
</reference>
<feature type="compositionally biased region" description="Polar residues" evidence="2">
    <location>
        <begin position="317"/>
        <end position="331"/>
    </location>
</feature>
<dbReference type="Pfam" id="PF00078">
    <property type="entry name" value="RVT_1"/>
    <property type="match status" value="1"/>
</dbReference>
<dbReference type="InterPro" id="IPR012337">
    <property type="entry name" value="RNaseH-like_sf"/>
</dbReference>
<evidence type="ECO:0000256" key="1">
    <source>
        <dbReference type="ARBA" id="ARBA00023172"/>
    </source>
</evidence>
<gene>
    <name evidence="4" type="ORF">FSB_LOCUS19861</name>
</gene>
<proteinExistence type="predicted"/>
<feature type="region of interest" description="Disordered" evidence="2">
    <location>
        <begin position="1368"/>
        <end position="1427"/>
    </location>
</feature>
<dbReference type="PANTHER" id="PTHR48475">
    <property type="entry name" value="RIBONUCLEASE H"/>
    <property type="match status" value="1"/>
</dbReference>
<dbReference type="EMBL" id="OIVN01001269">
    <property type="protein sequence ID" value="SPC91979.1"/>
    <property type="molecule type" value="Genomic_DNA"/>
</dbReference>
<evidence type="ECO:0000256" key="2">
    <source>
        <dbReference type="SAM" id="MobiDB-lite"/>
    </source>
</evidence>
<dbReference type="InterPro" id="IPR036397">
    <property type="entry name" value="RNaseH_sf"/>
</dbReference>
<dbReference type="CDD" id="cd09279">
    <property type="entry name" value="RNase_HI_like"/>
    <property type="match status" value="1"/>
</dbReference>
<dbReference type="GO" id="GO:0006310">
    <property type="term" value="P:DNA recombination"/>
    <property type="evidence" value="ECO:0007669"/>
    <property type="project" value="UniProtKB-KW"/>
</dbReference>
<accession>A0A2N9FYA7</accession>
<feature type="region of interest" description="Disordered" evidence="2">
    <location>
        <begin position="307"/>
        <end position="343"/>
    </location>
</feature>
<keyword evidence="1" id="KW-0233">DNA recombination</keyword>
<dbReference type="InterPro" id="IPR043128">
    <property type="entry name" value="Rev_trsase/Diguanyl_cyclase"/>
</dbReference>
<dbReference type="GO" id="GO:0004523">
    <property type="term" value="F:RNA-DNA hybrid ribonuclease activity"/>
    <property type="evidence" value="ECO:0007669"/>
    <property type="project" value="InterPro"/>
</dbReference>
<dbReference type="InterPro" id="IPR041577">
    <property type="entry name" value="RT_RNaseH_2"/>
</dbReference>
<dbReference type="SUPFAM" id="SSF56672">
    <property type="entry name" value="DNA/RNA polymerases"/>
    <property type="match status" value="1"/>
</dbReference>
<feature type="compositionally biased region" description="Basic and acidic residues" evidence="2">
    <location>
        <begin position="23"/>
        <end position="46"/>
    </location>
</feature>
<dbReference type="CDD" id="cd01647">
    <property type="entry name" value="RT_LTR"/>
    <property type="match status" value="1"/>
</dbReference>
<dbReference type="Pfam" id="PF17919">
    <property type="entry name" value="RT_RNaseH_2"/>
    <property type="match status" value="1"/>
</dbReference>
<sequence length="1427" mass="161862">MEEENDVILVNNPMPHPSSTKGVKSEIRVERDEARSQASQEVKKTEVLGGRSRATGNTTNAEILKRNRKIERLERELRELKDAQEGYDRQLSRRQRSRSHSGSCESSHRFPKQSEKDHRAQKNSRRSRLGERTRKTSPLCKPEKKDHNPVWKQLQQISHSPFSSKIERAKLPAKFTPPNLISYNGNTDPVSHLSHYRQSMTLYNGNDSLMCRIFPSSLGEVALQKPKEVDSLMALIMKPGESLKSYSARYWETYNEIDLCGEDLAVRQFKFGLPIGCKIRQSLTKKPPLNMTDLMSRIEQHVRVEEDGLQPQKKPDNNISAPKNSVQLETSRVQRKPRQPEPITKDSFEAINTTFKEPIFRILSLNQRQALFCLAGQDGWRPGLQGVKTILCLPQGKGSLDRELQELHGILGGVGSKQTPPPICGRHQAPTTTGSFPKTEVCEGATPAPKRLRKEMTKEIIFTDHDLEGVQLPHSDALVVTMQIGNFHVKRIIIDPGSSAEIMYDSLFRGLGLGHGDLDRKVDPLYGFSGESVMPIGRVTVKVHAGTISSLTEFWVLNFYSPYNAILGRPWLHKMKAISSTLHQRLRFRTPEGIMEIRGDQVAAKQCLIAAAHQKAVASPYEAPGVDPAFACHNLNVDPLSRPVVQKGRRLSPLHKEAMCEEVNRLIEAGAIKEILYPTWLSNTVVVKKNNRKWRVCIDFTDLNKACPKDPFPLPKIDQLVDATSNHQRMSFLDAFQGYHQIAMNPADQEKTAFITPRGIFCYKVMPFGLKNAGATYQRMITRMFVGQMEKTVEVYIDDMVVKSVLARDHLSDLRAIFNTLRQHRLKLNASKCAFGVGSGKFLGFIITQREKCRPFFDLIKKGNNFHWGDQSDQAFEQLKAYLIAAPLLAIPVNGESLYMYLAAFEHAVSAAIVREDYSVQRPVYYTSKTLDGAESRYLLLEKLAFALVCSAKKPPHYFQAHTMIVLTEHPLKAVLRRFPASNNVAEYETLLHGLRSAITFQADPLHVFCDSQLVVNQISGEYAAKDEKMVVYLTEARRLLGEFKHVQVEHIRRDLKGHVDALASLASAVAPELRRIIFVGVQNLLSVGRKINNGTEMRQDRIRRIAPRYWISKEGHLYRRSYTEPYLRCVHHDTVQDLLWEIHERMISDNETQFDSELFKKFYEQYGIKNHFSTPAYPQGNGHVESSNKTLLDGIKKRLEKAKGRWVEELPSILWTYRTTPRSSTRETPFSLIYGVEAVIPLEIGLPTIHTEYYDPITNETSLATDLNLAEERRDSALIHLATYQNELRRMYKKRVNFWELAVGDLVLRKVIGSRRDATHGKLGPNWEGPYKITSVASTGAFRIEGPNNTPVKRPWNICVIKDSLSKDHDHQGTDKKVRTGYSGTNKKVRNGHPGKNAHDKSPSCKAKTLTRSGVIKDSLSKDHDH</sequence>
<dbReference type="SUPFAM" id="SSF53098">
    <property type="entry name" value="Ribonuclease H-like"/>
    <property type="match status" value="2"/>
</dbReference>
<dbReference type="CDD" id="cd00303">
    <property type="entry name" value="retropepsin_like"/>
    <property type="match status" value="1"/>
</dbReference>
<feature type="region of interest" description="Disordered" evidence="2">
    <location>
        <begin position="1"/>
        <end position="72"/>
    </location>
</feature>
<dbReference type="Gene3D" id="3.30.70.270">
    <property type="match status" value="2"/>
</dbReference>
<dbReference type="Gene3D" id="2.40.70.10">
    <property type="entry name" value="Acid Proteases"/>
    <property type="match status" value="1"/>
</dbReference>
<feature type="compositionally biased region" description="Basic and acidic residues" evidence="2">
    <location>
        <begin position="106"/>
        <end position="120"/>
    </location>
</feature>
<feature type="region of interest" description="Disordered" evidence="2">
    <location>
        <begin position="84"/>
        <end position="148"/>
    </location>
</feature>
<dbReference type="InterPro" id="IPR000477">
    <property type="entry name" value="RT_dom"/>
</dbReference>
<dbReference type="GO" id="GO:0003676">
    <property type="term" value="F:nucleic acid binding"/>
    <property type="evidence" value="ECO:0007669"/>
    <property type="project" value="InterPro"/>
</dbReference>
<dbReference type="Gene3D" id="3.30.420.10">
    <property type="entry name" value="Ribonuclease H-like superfamily/Ribonuclease H"/>
    <property type="match status" value="2"/>
</dbReference>
<dbReference type="Pfam" id="PF13456">
    <property type="entry name" value="RVT_3"/>
    <property type="match status" value="1"/>
</dbReference>
<protein>
    <recommendedName>
        <fullName evidence="3">Integrase catalytic domain-containing protein</fullName>
    </recommendedName>
</protein>
<feature type="compositionally biased region" description="Basic and acidic residues" evidence="2">
    <location>
        <begin position="1368"/>
        <end position="1379"/>
    </location>
</feature>